<dbReference type="Pfam" id="PF08448">
    <property type="entry name" value="PAS_4"/>
    <property type="match status" value="1"/>
</dbReference>
<keyword evidence="7" id="KW-0902">Two-component regulatory system</keyword>
<organism evidence="12 13">
    <name type="scientific">Paractinoplanes globisporus</name>
    <dbReference type="NCBI Taxonomy" id="113565"/>
    <lineage>
        <taxon>Bacteria</taxon>
        <taxon>Bacillati</taxon>
        <taxon>Actinomycetota</taxon>
        <taxon>Actinomycetes</taxon>
        <taxon>Micromonosporales</taxon>
        <taxon>Micromonosporaceae</taxon>
        <taxon>Paractinoplanes</taxon>
    </lineage>
</organism>
<dbReference type="Pfam" id="PF00072">
    <property type="entry name" value="Response_reg"/>
    <property type="match status" value="1"/>
</dbReference>
<evidence type="ECO:0000259" key="11">
    <source>
        <dbReference type="PROSITE" id="PS50110"/>
    </source>
</evidence>
<accession>A0ABW6WVB7</accession>
<evidence type="ECO:0000313" key="12">
    <source>
        <dbReference type="EMBL" id="MFF5297206.1"/>
    </source>
</evidence>
<evidence type="ECO:0000256" key="8">
    <source>
        <dbReference type="PROSITE-ProRule" id="PRU00169"/>
    </source>
</evidence>
<keyword evidence="5" id="KW-0808">Transferase</keyword>
<keyword evidence="12" id="KW-0067">ATP-binding</keyword>
<feature type="domain" description="Histidine kinase" evidence="10">
    <location>
        <begin position="201"/>
        <end position="418"/>
    </location>
</feature>
<evidence type="ECO:0000313" key="13">
    <source>
        <dbReference type="Proteomes" id="UP001602245"/>
    </source>
</evidence>
<evidence type="ECO:0000256" key="4">
    <source>
        <dbReference type="ARBA" id="ARBA00022553"/>
    </source>
</evidence>
<evidence type="ECO:0000256" key="7">
    <source>
        <dbReference type="ARBA" id="ARBA00023012"/>
    </source>
</evidence>
<dbReference type="SMART" id="SM00387">
    <property type="entry name" value="HATPase_c"/>
    <property type="match status" value="1"/>
</dbReference>
<dbReference type="InterPro" id="IPR035965">
    <property type="entry name" value="PAS-like_dom_sf"/>
</dbReference>
<sequence length="583" mass="63239">MTASDGSVKGGGVGDSVDFRALFESAPGLYLVLDSGLRIVAVSDAYLAATMTIREEILGRDIFDVFPDNPDDPEATGVANLRASLQRALHRRVPDTMAVQKYDVARPASAGGGFEARYWSPCNTPVLGPDGQARYLIHQVQDVTEFVLLREQDSRARIQTAELREATAQMQAEILRRSQELHDANQALRSADRAKNDFLSRVSHELRTPLNAVLGFSELLSVDELTAEQHDWTELILKAGRHLLTLLNDVLDISRIESGNLPVSLEPVPVGSLFADVLDLIRPLAETAAVQLSPAPAVPADLCVAADRQRLRQVLINLMSNAVKYNHPGGTATIGVHHRPERWLRIEVTDTGRGIAAESIGKLFTPFERLDAAQAGFEGTGLGLALSRHLAEAMGGHLDVSSHPGSGSTFWIDLPTTTPGADRHHTEDTDNLARHDYPTTKTVVYVEDLADNIRLVQEILTRRPSVTLVPAMLAGVALDLARERHPDLILLDLHLPDMPGEQLLALLRQEPATHDIPVVVLSADATQHHIEQLQAAGVSGYLTKPVAVGELLDTLDQHLGPHADDPQRPKPAALPTAQASPTP</sequence>
<dbReference type="GO" id="GO:0005524">
    <property type="term" value="F:ATP binding"/>
    <property type="evidence" value="ECO:0007669"/>
    <property type="project" value="UniProtKB-KW"/>
</dbReference>
<feature type="region of interest" description="Disordered" evidence="9">
    <location>
        <begin position="557"/>
        <end position="583"/>
    </location>
</feature>
<dbReference type="Gene3D" id="3.40.50.2300">
    <property type="match status" value="1"/>
</dbReference>
<dbReference type="SMART" id="SM00448">
    <property type="entry name" value="REC"/>
    <property type="match status" value="1"/>
</dbReference>
<dbReference type="PROSITE" id="PS50110">
    <property type="entry name" value="RESPONSE_REGULATORY"/>
    <property type="match status" value="1"/>
</dbReference>
<evidence type="ECO:0000256" key="1">
    <source>
        <dbReference type="ARBA" id="ARBA00000085"/>
    </source>
</evidence>
<dbReference type="PANTHER" id="PTHR43047:SF72">
    <property type="entry name" value="OSMOSENSING HISTIDINE PROTEIN KINASE SLN1"/>
    <property type="match status" value="1"/>
</dbReference>
<dbReference type="SMART" id="SM00388">
    <property type="entry name" value="HisKA"/>
    <property type="match status" value="1"/>
</dbReference>
<evidence type="ECO:0000259" key="10">
    <source>
        <dbReference type="PROSITE" id="PS50109"/>
    </source>
</evidence>
<keyword evidence="13" id="KW-1185">Reference proteome</keyword>
<feature type="compositionally biased region" description="Basic and acidic residues" evidence="9">
    <location>
        <begin position="557"/>
        <end position="568"/>
    </location>
</feature>
<dbReference type="EC" id="2.7.13.3" evidence="3"/>
<dbReference type="EMBL" id="JBIAZU010000010">
    <property type="protein sequence ID" value="MFF5297206.1"/>
    <property type="molecule type" value="Genomic_DNA"/>
</dbReference>
<dbReference type="InterPro" id="IPR011006">
    <property type="entry name" value="CheY-like_superfamily"/>
</dbReference>
<dbReference type="InterPro" id="IPR005467">
    <property type="entry name" value="His_kinase_dom"/>
</dbReference>
<keyword evidence="4 8" id="KW-0597">Phosphoprotein</keyword>
<dbReference type="Pfam" id="PF02518">
    <property type="entry name" value="HATPase_c"/>
    <property type="match status" value="1"/>
</dbReference>
<dbReference type="CDD" id="cd00082">
    <property type="entry name" value="HisKA"/>
    <property type="match status" value="1"/>
</dbReference>
<dbReference type="PROSITE" id="PS50109">
    <property type="entry name" value="HIS_KIN"/>
    <property type="match status" value="1"/>
</dbReference>
<dbReference type="InterPro" id="IPR013656">
    <property type="entry name" value="PAS_4"/>
</dbReference>
<proteinExistence type="predicted"/>
<dbReference type="SUPFAM" id="SSF52172">
    <property type="entry name" value="CheY-like"/>
    <property type="match status" value="1"/>
</dbReference>
<comment type="catalytic activity">
    <reaction evidence="1">
        <text>ATP + protein L-histidine = ADP + protein N-phospho-L-histidine.</text>
        <dbReference type="EC" id="2.7.13.3"/>
    </reaction>
</comment>
<evidence type="ECO:0000256" key="2">
    <source>
        <dbReference type="ARBA" id="ARBA00004236"/>
    </source>
</evidence>
<reference evidence="12 13" key="1">
    <citation type="submission" date="2024-10" db="EMBL/GenBank/DDBJ databases">
        <title>The Natural Products Discovery Center: Release of the First 8490 Sequenced Strains for Exploring Actinobacteria Biosynthetic Diversity.</title>
        <authorList>
            <person name="Kalkreuter E."/>
            <person name="Kautsar S.A."/>
            <person name="Yang D."/>
            <person name="Bader C.D."/>
            <person name="Teijaro C.N."/>
            <person name="Fluegel L."/>
            <person name="Davis C.M."/>
            <person name="Simpson J.R."/>
            <person name="Lauterbach L."/>
            <person name="Steele A.D."/>
            <person name="Gui C."/>
            <person name="Meng S."/>
            <person name="Li G."/>
            <person name="Viehrig K."/>
            <person name="Ye F."/>
            <person name="Su P."/>
            <person name="Kiefer A.F."/>
            <person name="Nichols A."/>
            <person name="Cepeda A.J."/>
            <person name="Yan W."/>
            <person name="Fan B."/>
            <person name="Jiang Y."/>
            <person name="Adhikari A."/>
            <person name="Zheng C.-J."/>
            <person name="Schuster L."/>
            <person name="Cowan T.M."/>
            <person name="Smanski M.J."/>
            <person name="Chevrette M.G."/>
            <person name="De Carvalho L.P.S."/>
            <person name="Shen B."/>
        </authorList>
    </citation>
    <scope>NUCLEOTIDE SEQUENCE [LARGE SCALE GENOMIC DNA]</scope>
    <source>
        <strain evidence="12 13">NPDC000087</strain>
    </source>
</reference>
<protein>
    <recommendedName>
        <fullName evidence="3">histidine kinase</fullName>
        <ecNumber evidence="3">2.7.13.3</ecNumber>
    </recommendedName>
</protein>
<dbReference type="CDD" id="cd00130">
    <property type="entry name" value="PAS"/>
    <property type="match status" value="1"/>
</dbReference>
<dbReference type="Gene3D" id="3.30.565.10">
    <property type="entry name" value="Histidine kinase-like ATPase, C-terminal domain"/>
    <property type="match status" value="1"/>
</dbReference>
<dbReference type="InterPro" id="IPR000014">
    <property type="entry name" value="PAS"/>
</dbReference>
<dbReference type="InterPro" id="IPR036097">
    <property type="entry name" value="HisK_dim/P_sf"/>
</dbReference>
<dbReference type="Proteomes" id="UP001602245">
    <property type="component" value="Unassembled WGS sequence"/>
</dbReference>
<dbReference type="Pfam" id="PF00512">
    <property type="entry name" value="HisKA"/>
    <property type="match status" value="1"/>
</dbReference>
<dbReference type="RefSeq" id="WP_084699238.1">
    <property type="nucleotide sequence ID" value="NZ_JBIAZU010000010.1"/>
</dbReference>
<evidence type="ECO:0000256" key="6">
    <source>
        <dbReference type="ARBA" id="ARBA00022777"/>
    </source>
</evidence>
<comment type="subcellular location">
    <subcellularLocation>
        <location evidence="2">Cell membrane</location>
    </subcellularLocation>
</comment>
<keyword evidence="12" id="KW-0547">Nucleotide-binding</keyword>
<dbReference type="SUPFAM" id="SSF55874">
    <property type="entry name" value="ATPase domain of HSP90 chaperone/DNA topoisomerase II/histidine kinase"/>
    <property type="match status" value="1"/>
</dbReference>
<evidence type="ECO:0000256" key="9">
    <source>
        <dbReference type="SAM" id="MobiDB-lite"/>
    </source>
</evidence>
<dbReference type="InterPro" id="IPR036890">
    <property type="entry name" value="HATPase_C_sf"/>
</dbReference>
<comment type="caution">
    <text evidence="12">The sequence shown here is derived from an EMBL/GenBank/DDBJ whole genome shotgun (WGS) entry which is preliminary data.</text>
</comment>
<dbReference type="PANTHER" id="PTHR43047">
    <property type="entry name" value="TWO-COMPONENT HISTIDINE PROTEIN KINASE"/>
    <property type="match status" value="1"/>
</dbReference>
<feature type="domain" description="Response regulatory" evidence="11">
    <location>
        <begin position="442"/>
        <end position="559"/>
    </location>
</feature>
<dbReference type="InterPro" id="IPR003661">
    <property type="entry name" value="HisK_dim/P_dom"/>
</dbReference>
<dbReference type="InterPro" id="IPR004358">
    <property type="entry name" value="Sig_transdc_His_kin-like_C"/>
</dbReference>
<gene>
    <name evidence="12" type="ORF">ACFY35_47905</name>
</gene>
<dbReference type="SUPFAM" id="SSF55785">
    <property type="entry name" value="PYP-like sensor domain (PAS domain)"/>
    <property type="match status" value="1"/>
</dbReference>
<evidence type="ECO:0000256" key="5">
    <source>
        <dbReference type="ARBA" id="ARBA00022679"/>
    </source>
</evidence>
<feature type="modified residue" description="4-aspartylphosphate" evidence="8">
    <location>
        <position position="492"/>
    </location>
</feature>
<dbReference type="Gene3D" id="3.30.450.20">
    <property type="entry name" value="PAS domain"/>
    <property type="match status" value="1"/>
</dbReference>
<dbReference type="InterPro" id="IPR001789">
    <property type="entry name" value="Sig_transdc_resp-reg_receiver"/>
</dbReference>
<dbReference type="SUPFAM" id="SSF47384">
    <property type="entry name" value="Homodimeric domain of signal transducing histidine kinase"/>
    <property type="match status" value="1"/>
</dbReference>
<dbReference type="PRINTS" id="PR00344">
    <property type="entry name" value="BCTRLSENSOR"/>
</dbReference>
<evidence type="ECO:0000256" key="3">
    <source>
        <dbReference type="ARBA" id="ARBA00012438"/>
    </source>
</evidence>
<dbReference type="Gene3D" id="1.10.287.130">
    <property type="match status" value="1"/>
</dbReference>
<name>A0ABW6WVB7_9ACTN</name>
<dbReference type="CDD" id="cd16922">
    <property type="entry name" value="HATPase_EvgS-ArcB-TorS-like"/>
    <property type="match status" value="1"/>
</dbReference>
<dbReference type="InterPro" id="IPR003594">
    <property type="entry name" value="HATPase_dom"/>
</dbReference>
<keyword evidence="6" id="KW-0418">Kinase</keyword>